<sequence>MGRFSLNNASSSKTDQTAPPPYHDSRQSPLIVAEKTTIRTEVVTTTTETTTHFLSFPAWRKRNNNTIISSQRPRTAGSLEGSEGRRPLIQRDKALPPTPPGAPTHQTHPTDIPKHSPRITTPNKHEDGPQLTTLPIQPPFGLAHSQQVQPHVPTSSTFPKNEVNTVAFMSMSPTESISAEASLTVRRSKSSQRLGSSSIFTSPEEDIGRRTRGVSLLGFAASDTKTNAKGKEKERTLEPPKTLARKSSFWNRRKDLSPSRPVTAHGDLSHLYDSLEINLSDLPPPPPRTQKLQARGPLSRSFSERPQSYYPSVGPDISISPVDPPSSPTRRPSTAGNPTLTADHESKTSRLPPGPTRTTAVSFSETSEQARVTRIRSQTNPPLLHRLSLNVFSSPSLLSTSPTSLPTSPLLSTTSDPFRKPAIIPRPMENEESPDIYVSRLLDAVSKVEVTNILASSTDPFYVEALKTFIERFNFVGDALDIALRKLLLEIGLPKETQQIDRVMEAFAKRYTQCNPNLYVSDDHPYILAFSLIMLHTDTFNKSNRHKMTKADYIKNTSLPGVATEVLEYFYDNIGFAPFIFIEDPLDFNGQRGLVAESNRRSTVFRDVPSLNSGLASVGPTLVIKTNKIDPYYMISNDLLSPLRVDVEAYIPLSDPFSYNGTVETWDEEELLRAFTNAHVVEVGTESSYFSPFFGLAAGGSSSPLIPTPVPGNVNREGKSTLRVTKVGLMDRKDELYEGGKKPLSRKWKSWGALLTGSQLLFSRDPAWMHLIPQTEKGGNDQILLPPSAILRIDELLSLKNAVAVLDKSYTKHRFTFRLVLSDGRHLLLKASSEDDMNQWISRINYASAFKTAGVRMRLLGMSGRNMELTGVAAATSHLHDLQNQIHSPATDSAKWDDNAPRALFEMLSGGNPVYKRPPIQRKVMLRTNREEVELEAPVPVDVEKTPEFRDAFDQVKADLATESWLQVGKGSNEALALEISQASARSSFEVHSQTSSSNDHLRPLSRSQIIEAKVADIDDRLNTTERHLDMHMRFVRNAATLSPFQKATRDRLVLALQARARTITQLRLDIARMRCHRNVLRDDMLAENRIWKEVKETALKAAKETLQSRRLPETSQVTLSSDEPRREPLARPTRLQSQKSESSICESFHTAIDFGPDWPSSDEFGTSFLAASRGLDSPRPSTSGSFSSYRYDGNSSRIWKSEPASAAGSQADHDVMPKDEEIETRHEKFYTAQESQVEEAEEWDKTRCAKRVSLVRVPSTLDFLPMSKRLTLTLSTTTEPSHSYIG</sequence>
<evidence type="ECO:0000259" key="3">
    <source>
        <dbReference type="PROSITE" id="PS50190"/>
    </source>
</evidence>
<dbReference type="PROSITE" id="PS50003">
    <property type="entry name" value="PH_DOMAIN"/>
    <property type="match status" value="1"/>
</dbReference>
<dbReference type="SMART" id="SM00233">
    <property type="entry name" value="PH"/>
    <property type="match status" value="1"/>
</dbReference>
<dbReference type="InterPro" id="IPR001849">
    <property type="entry name" value="PH_domain"/>
</dbReference>
<dbReference type="OrthoDB" id="430364at2759"/>
<feature type="compositionally biased region" description="Basic and acidic residues" evidence="1">
    <location>
        <begin position="229"/>
        <end position="238"/>
    </location>
</feature>
<dbReference type="SUPFAM" id="SSF48425">
    <property type="entry name" value="Sec7 domain"/>
    <property type="match status" value="1"/>
</dbReference>
<reference evidence="4 5" key="1">
    <citation type="journal article" date="2020" name="ISME J.">
        <title>Uncovering the hidden diversity of litter-decomposition mechanisms in mushroom-forming fungi.</title>
        <authorList>
            <person name="Floudas D."/>
            <person name="Bentzer J."/>
            <person name="Ahren D."/>
            <person name="Johansson T."/>
            <person name="Persson P."/>
            <person name="Tunlid A."/>
        </authorList>
    </citation>
    <scope>NUCLEOTIDE SEQUENCE [LARGE SCALE GENOMIC DNA]</scope>
    <source>
        <strain evidence="4 5">CBS 146.42</strain>
    </source>
</reference>
<evidence type="ECO:0000313" key="4">
    <source>
        <dbReference type="EMBL" id="KAF5356050.1"/>
    </source>
</evidence>
<dbReference type="InterPro" id="IPR041681">
    <property type="entry name" value="PH_9"/>
</dbReference>
<feature type="region of interest" description="Disordered" evidence="1">
    <location>
        <begin position="219"/>
        <end position="266"/>
    </location>
</feature>
<feature type="compositionally biased region" description="Polar residues" evidence="1">
    <location>
        <begin position="300"/>
        <end position="310"/>
    </location>
</feature>
<feature type="domain" description="SEC7" evidence="3">
    <location>
        <begin position="405"/>
        <end position="577"/>
    </location>
</feature>
<dbReference type="InterPro" id="IPR023394">
    <property type="entry name" value="Sec7_C_sf"/>
</dbReference>
<proteinExistence type="predicted"/>
<dbReference type="EMBL" id="JAACJO010000007">
    <property type="protein sequence ID" value="KAF5356050.1"/>
    <property type="molecule type" value="Genomic_DNA"/>
</dbReference>
<organism evidence="4 5">
    <name type="scientific">Leucocoprinus leucothites</name>
    <dbReference type="NCBI Taxonomy" id="201217"/>
    <lineage>
        <taxon>Eukaryota</taxon>
        <taxon>Fungi</taxon>
        <taxon>Dikarya</taxon>
        <taxon>Basidiomycota</taxon>
        <taxon>Agaricomycotina</taxon>
        <taxon>Agaricomycetes</taxon>
        <taxon>Agaricomycetidae</taxon>
        <taxon>Agaricales</taxon>
        <taxon>Agaricineae</taxon>
        <taxon>Agaricaceae</taxon>
        <taxon>Leucocoprinus</taxon>
    </lineage>
</organism>
<name>A0A8H5G029_9AGAR</name>
<dbReference type="InterPro" id="IPR035999">
    <property type="entry name" value="Sec7_dom_sf"/>
</dbReference>
<protein>
    <submittedName>
        <fullName evidence="4">Uncharacterized protein</fullName>
    </submittedName>
</protein>
<dbReference type="Pfam" id="PF15410">
    <property type="entry name" value="PH_9"/>
    <property type="match status" value="1"/>
</dbReference>
<dbReference type="Proteomes" id="UP000559027">
    <property type="component" value="Unassembled WGS sequence"/>
</dbReference>
<dbReference type="Gene3D" id="2.30.29.30">
    <property type="entry name" value="Pleckstrin-homology domain (PH domain)/Phosphotyrosine-binding domain (PTB)"/>
    <property type="match status" value="1"/>
</dbReference>
<accession>A0A8H5G029</accession>
<comment type="caution">
    <text evidence="4">The sequence shown here is derived from an EMBL/GenBank/DDBJ whole genome shotgun (WGS) entry which is preliminary data.</text>
</comment>
<evidence type="ECO:0000313" key="5">
    <source>
        <dbReference type="Proteomes" id="UP000559027"/>
    </source>
</evidence>
<feature type="region of interest" description="Disordered" evidence="1">
    <location>
        <begin position="398"/>
        <end position="419"/>
    </location>
</feature>
<dbReference type="SUPFAM" id="SSF50729">
    <property type="entry name" value="PH domain-like"/>
    <property type="match status" value="1"/>
</dbReference>
<dbReference type="SMART" id="SM00222">
    <property type="entry name" value="Sec7"/>
    <property type="match status" value="1"/>
</dbReference>
<dbReference type="GO" id="GO:0032012">
    <property type="term" value="P:regulation of ARF protein signal transduction"/>
    <property type="evidence" value="ECO:0007669"/>
    <property type="project" value="InterPro"/>
</dbReference>
<dbReference type="InterPro" id="IPR000904">
    <property type="entry name" value="Sec7_dom"/>
</dbReference>
<feature type="compositionally biased region" description="Low complexity" evidence="1">
    <location>
        <begin position="398"/>
        <end position="415"/>
    </location>
</feature>
<feature type="compositionally biased region" description="Basic and acidic residues" evidence="1">
    <location>
        <begin position="82"/>
        <end position="94"/>
    </location>
</feature>
<feature type="region of interest" description="Disordered" evidence="1">
    <location>
        <begin position="278"/>
        <end position="376"/>
    </location>
</feature>
<feature type="compositionally biased region" description="Polar residues" evidence="1">
    <location>
        <begin position="356"/>
        <end position="376"/>
    </location>
</feature>
<gene>
    <name evidence="4" type="ORF">D9756_003909</name>
</gene>
<dbReference type="Gene3D" id="1.10.1000.11">
    <property type="entry name" value="Arf Nucleotide-binding Site Opener,domain 2"/>
    <property type="match status" value="1"/>
</dbReference>
<feature type="region of interest" description="Disordered" evidence="1">
    <location>
        <begin position="1106"/>
        <end position="1142"/>
    </location>
</feature>
<feature type="region of interest" description="Disordered" evidence="1">
    <location>
        <begin position="1"/>
        <end position="31"/>
    </location>
</feature>
<dbReference type="GO" id="GO:0005085">
    <property type="term" value="F:guanyl-nucleotide exchange factor activity"/>
    <property type="evidence" value="ECO:0007669"/>
    <property type="project" value="InterPro"/>
</dbReference>
<evidence type="ECO:0000256" key="1">
    <source>
        <dbReference type="SAM" id="MobiDB-lite"/>
    </source>
</evidence>
<evidence type="ECO:0000259" key="2">
    <source>
        <dbReference type="PROSITE" id="PS50003"/>
    </source>
</evidence>
<dbReference type="Pfam" id="PF01369">
    <property type="entry name" value="Sec7"/>
    <property type="match status" value="1"/>
</dbReference>
<feature type="domain" description="PH" evidence="2">
    <location>
        <begin position="723"/>
        <end position="849"/>
    </location>
</feature>
<dbReference type="PANTHER" id="PTHR10663">
    <property type="entry name" value="GUANYL-NUCLEOTIDE EXCHANGE FACTOR"/>
    <property type="match status" value="1"/>
</dbReference>
<feature type="compositionally biased region" description="Polar residues" evidence="1">
    <location>
        <begin position="1"/>
        <end position="17"/>
    </location>
</feature>
<feature type="region of interest" description="Disordered" evidence="1">
    <location>
        <begin position="65"/>
        <end position="130"/>
    </location>
</feature>
<dbReference type="PANTHER" id="PTHR10663:SF405">
    <property type="entry name" value="ARF GUANINE NUCLEOTIDE EXCHANGE FACTOR SYT1"/>
    <property type="match status" value="1"/>
</dbReference>
<dbReference type="PROSITE" id="PS50190">
    <property type="entry name" value="SEC7"/>
    <property type="match status" value="1"/>
</dbReference>
<feature type="region of interest" description="Disordered" evidence="1">
    <location>
        <begin position="187"/>
        <end position="207"/>
    </location>
</feature>
<dbReference type="InterPro" id="IPR011993">
    <property type="entry name" value="PH-like_dom_sf"/>
</dbReference>
<keyword evidence="5" id="KW-1185">Reference proteome</keyword>